<protein>
    <submittedName>
        <fullName evidence="1">DUF1572 domain-containing protein</fullName>
    </submittedName>
</protein>
<keyword evidence="2" id="KW-1185">Reference proteome</keyword>
<evidence type="ECO:0000313" key="2">
    <source>
        <dbReference type="Proteomes" id="UP000474296"/>
    </source>
</evidence>
<dbReference type="SUPFAM" id="SSF109854">
    <property type="entry name" value="DinB/YfiT-like putative metalloenzymes"/>
    <property type="match status" value="1"/>
</dbReference>
<sequence>MEELLVSEFKENAIYRLDESSRMVAKALRDIDEIQIWKKPNGVSNSTGNLILHLCGNITQYAIASLGEIPDLRDRDAEFAAKNGLTKTELLEKLERTVESAKATIKKASVEQLTRKREVQGFNFSGIGIVMHVVEHYSYHTGQIAFWVKLLKDKDLGFYDDFDLNIKNKE</sequence>
<dbReference type="RefSeq" id="WP_164029690.1">
    <property type="nucleotide sequence ID" value="NZ_JAABOQ010000002.1"/>
</dbReference>
<name>A0A6M0CF10_9FLAO</name>
<dbReference type="Gene3D" id="1.20.120.450">
    <property type="entry name" value="dinb family like domain"/>
    <property type="match status" value="1"/>
</dbReference>
<dbReference type="Pfam" id="PF07609">
    <property type="entry name" value="DUF1572"/>
    <property type="match status" value="1"/>
</dbReference>
<comment type="caution">
    <text evidence="1">The sequence shown here is derived from an EMBL/GenBank/DDBJ whole genome shotgun (WGS) entry which is preliminary data.</text>
</comment>
<dbReference type="AlphaFoldDB" id="A0A6M0CF10"/>
<organism evidence="1 2">
    <name type="scientific">Spongiivirga citrea</name>
    <dbReference type="NCBI Taxonomy" id="1481457"/>
    <lineage>
        <taxon>Bacteria</taxon>
        <taxon>Pseudomonadati</taxon>
        <taxon>Bacteroidota</taxon>
        <taxon>Flavobacteriia</taxon>
        <taxon>Flavobacteriales</taxon>
        <taxon>Flavobacteriaceae</taxon>
        <taxon>Spongiivirga</taxon>
    </lineage>
</organism>
<dbReference type="EMBL" id="JAABOQ010000002">
    <property type="protein sequence ID" value="NER16416.1"/>
    <property type="molecule type" value="Genomic_DNA"/>
</dbReference>
<evidence type="ECO:0000313" key="1">
    <source>
        <dbReference type="EMBL" id="NER16416.1"/>
    </source>
</evidence>
<dbReference type="InterPro" id="IPR034660">
    <property type="entry name" value="DinB/YfiT-like"/>
</dbReference>
<proteinExistence type="predicted"/>
<reference evidence="1 2" key="1">
    <citation type="submission" date="2020-01" db="EMBL/GenBank/DDBJ databases">
        <title>Spongiivirga citrea KCTC 32990T.</title>
        <authorList>
            <person name="Wang G."/>
        </authorList>
    </citation>
    <scope>NUCLEOTIDE SEQUENCE [LARGE SCALE GENOMIC DNA]</scope>
    <source>
        <strain evidence="1 2">KCTC 32990</strain>
    </source>
</reference>
<dbReference type="Proteomes" id="UP000474296">
    <property type="component" value="Unassembled WGS sequence"/>
</dbReference>
<gene>
    <name evidence="1" type="ORF">GWK10_04300</name>
</gene>
<dbReference type="InterPro" id="IPR011466">
    <property type="entry name" value="DUF1572"/>
</dbReference>
<accession>A0A6M0CF10</accession>